<protein>
    <submittedName>
        <fullName evidence="1">Uncharacterized protein</fullName>
    </submittedName>
</protein>
<evidence type="ECO:0000313" key="1">
    <source>
        <dbReference type="EMBL" id="MBB3007530.1"/>
    </source>
</evidence>
<sequence>MAVSAGDGGLAPTLRLLTAAQWLYFVIGGQHAGQNKKSSAVAELFLIELAPWRSA</sequence>
<reference evidence="1 2" key="1">
    <citation type="submission" date="2020-08" db="EMBL/GenBank/DDBJ databases">
        <title>Genomic Encyclopedia of Type Strains, Phase IV (KMG-V): Genome sequencing to study the core and pangenomes of soil and plant-associated prokaryotes.</title>
        <authorList>
            <person name="Whitman W."/>
        </authorList>
    </citation>
    <scope>NUCLEOTIDE SEQUENCE [LARGE SCALE GENOMIC DNA]</scope>
    <source>
        <strain evidence="1 2">SLV-2362</strain>
    </source>
</reference>
<organism evidence="1 2">
    <name type="scientific">Cupriavidus alkaliphilus</name>
    <dbReference type="NCBI Taxonomy" id="942866"/>
    <lineage>
        <taxon>Bacteria</taxon>
        <taxon>Pseudomonadati</taxon>
        <taxon>Pseudomonadota</taxon>
        <taxon>Betaproteobacteria</taxon>
        <taxon>Burkholderiales</taxon>
        <taxon>Burkholderiaceae</taxon>
        <taxon>Cupriavidus</taxon>
    </lineage>
</organism>
<name>A0A7W4YQ81_9BURK</name>
<comment type="caution">
    <text evidence="1">The sequence shown here is derived from an EMBL/GenBank/DDBJ whole genome shotgun (WGS) entry which is preliminary data.</text>
</comment>
<gene>
    <name evidence="1" type="ORF">FHX61_002178</name>
</gene>
<accession>A0A7W4YQ81</accession>
<keyword evidence="2" id="KW-1185">Reference proteome</keyword>
<dbReference type="RefSeq" id="WP_167355491.1">
    <property type="nucleotide sequence ID" value="NZ_FMAD01000004.1"/>
</dbReference>
<dbReference type="AlphaFoldDB" id="A0A7W4YQ81"/>
<evidence type="ECO:0000313" key="2">
    <source>
        <dbReference type="Proteomes" id="UP000578036"/>
    </source>
</evidence>
<dbReference type="Proteomes" id="UP000578036">
    <property type="component" value="Unassembled WGS sequence"/>
</dbReference>
<dbReference type="EMBL" id="JACHWF010000002">
    <property type="protein sequence ID" value="MBB3007530.1"/>
    <property type="molecule type" value="Genomic_DNA"/>
</dbReference>
<proteinExistence type="predicted"/>